<feature type="transmembrane region" description="Helical" evidence="2">
    <location>
        <begin position="309"/>
        <end position="326"/>
    </location>
</feature>
<feature type="region of interest" description="Disordered" evidence="1">
    <location>
        <begin position="15"/>
        <end position="38"/>
    </location>
</feature>
<feature type="transmembrane region" description="Helical" evidence="2">
    <location>
        <begin position="410"/>
        <end position="436"/>
    </location>
</feature>
<protein>
    <submittedName>
        <fullName evidence="3">Uncharacterized protein</fullName>
    </submittedName>
</protein>
<name>A0ABV8THT5_9ACTN</name>
<feature type="transmembrane region" description="Helical" evidence="2">
    <location>
        <begin position="367"/>
        <end position="390"/>
    </location>
</feature>
<organism evidence="3 4">
    <name type="scientific">Streptomyces andamanensis</name>
    <dbReference type="NCBI Taxonomy" id="1565035"/>
    <lineage>
        <taxon>Bacteria</taxon>
        <taxon>Bacillati</taxon>
        <taxon>Actinomycetota</taxon>
        <taxon>Actinomycetes</taxon>
        <taxon>Kitasatosporales</taxon>
        <taxon>Streptomycetaceae</taxon>
        <taxon>Streptomyces</taxon>
    </lineage>
</organism>
<feature type="transmembrane region" description="Helical" evidence="2">
    <location>
        <begin position="448"/>
        <end position="466"/>
    </location>
</feature>
<feature type="transmembrane region" description="Helical" evidence="2">
    <location>
        <begin position="254"/>
        <end position="272"/>
    </location>
</feature>
<keyword evidence="4" id="KW-1185">Reference proteome</keyword>
<evidence type="ECO:0000313" key="3">
    <source>
        <dbReference type="EMBL" id="MFC4330203.1"/>
    </source>
</evidence>
<sequence length="571" mass="63059">MAGLFSALIGTRRSGRVRLPTGAPQQGGRPGATGPGSVPLAGASGTETGAFTAATQRVRLILEGADDPDEEERAIEALTSQRGWKVRAVRPRDGLTVPDGHAALIVDALAHGQRRTAVGAVREQAARLLRQPPVGFRIREAELVRHQDEPNTTLVRVMRRRPPDLGGFRRWLWRYREAMGGADTGRVLTVALLPEEDGEQLKVRVKEQWAALTRNGAEFDDDLYDLRLSIGPRPRADTDGPLPRPGVVRRFGTLWWLLFAVLIPLASGWTLASLSSPWRYLALFPPLATFGPVGYWVTSNEPRPRLLRLAWGVFVVGCVTWVSYQWSVNSPGGLGAQIRGMLPVLLTLEIAVGCWHAFSRSWLSRNLLAILPVFLAPLPFVLPWAGSFLHTAYLEEVLGIPESAVHIAFYWQYFVALKPAALTLAIMLFYVSLYGWAKYFNLHVSQGIFLNTVFPFLILLAILGIADRTLNEVQTAAERAYLAATRGEQPPAYYGLKARLMCVRPVEPGKTVSVQPGPLPTRRPVLVFPREGDTLWVWDPSPERGRVSDEHAVRMRAEDVSLYPATGTSCP</sequence>
<keyword evidence="2" id="KW-1133">Transmembrane helix</keyword>
<keyword evidence="2" id="KW-0472">Membrane</keyword>
<evidence type="ECO:0000256" key="1">
    <source>
        <dbReference type="SAM" id="MobiDB-lite"/>
    </source>
</evidence>
<dbReference type="Proteomes" id="UP001595824">
    <property type="component" value="Unassembled WGS sequence"/>
</dbReference>
<evidence type="ECO:0000256" key="2">
    <source>
        <dbReference type="SAM" id="Phobius"/>
    </source>
</evidence>
<evidence type="ECO:0000313" key="4">
    <source>
        <dbReference type="Proteomes" id="UP001595824"/>
    </source>
</evidence>
<gene>
    <name evidence="3" type="ORF">ACFPC0_20935</name>
</gene>
<dbReference type="RefSeq" id="WP_381741002.1">
    <property type="nucleotide sequence ID" value="NZ_JBHSDP010000021.1"/>
</dbReference>
<reference evidence="4" key="1">
    <citation type="journal article" date="2019" name="Int. J. Syst. Evol. Microbiol.">
        <title>The Global Catalogue of Microorganisms (GCM) 10K type strain sequencing project: providing services to taxonomists for standard genome sequencing and annotation.</title>
        <authorList>
            <consortium name="The Broad Institute Genomics Platform"/>
            <consortium name="The Broad Institute Genome Sequencing Center for Infectious Disease"/>
            <person name="Wu L."/>
            <person name="Ma J."/>
        </authorList>
    </citation>
    <scope>NUCLEOTIDE SEQUENCE [LARGE SCALE GENOMIC DNA]</scope>
    <source>
        <strain evidence="4">PCU 347</strain>
    </source>
</reference>
<feature type="transmembrane region" description="Helical" evidence="2">
    <location>
        <begin position="338"/>
        <end position="358"/>
    </location>
</feature>
<dbReference type="EMBL" id="JBHSDP010000021">
    <property type="protein sequence ID" value="MFC4330203.1"/>
    <property type="molecule type" value="Genomic_DNA"/>
</dbReference>
<accession>A0ABV8THT5</accession>
<comment type="caution">
    <text evidence="3">The sequence shown here is derived from an EMBL/GenBank/DDBJ whole genome shotgun (WGS) entry which is preliminary data.</text>
</comment>
<keyword evidence="2" id="KW-0812">Transmembrane</keyword>
<proteinExistence type="predicted"/>